<feature type="binding site" evidence="10">
    <location>
        <position position="171"/>
    </location>
    <ligand>
        <name>Ca(2+)</name>
        <dbReference type="ChEBI" id="CHEBI:29108"/>
        <label>2</label>
    </ligand>
</feature>
<evidence type="ECO:0000256" key="11">
    <source>
        <dbReference type="PROSITE-ProRule" id="PRU01011"/>
    </source>
</evidence>
<feature type="repeat" description="Hemopexin" evidence="11">
    <location>
        <begin position="322"/>
        <end position="364"/>
    </location>
</feature>
<dbReference type="GO" id="GO:0030574">
    <property type="term" value="P:collagen catabolic process"/>
    <property type="evidence" value="ECO:0007669"/>
    <property type="project" value="TreeGrafter"/>
</dbReference>
<keyword evidence="15" id="KW-1185">Reference proteome</keyword>
<feature type="binding site" evidence="10">
    <location>
        <position position="188"/>
    </location>
    <ligand>
        <name>Ca(2+)</name>
        <dbReference type="ChEBI" id="CHEBI:29108"/>
        <label>3</label>
    </ligand>
</feature>
<feature type="signal peptide" evidence="13">
    <location>
        <begin position="1"/>
        <end position="23"/>
    </location>
</feature>
<dbReference type="Gene3D" id="2.110.10.10">
    <property type="entry name" value="Hemopexin-like domain"/>
    <property type="match status" value="1"/>
</dbReference>
<dbReference type="InterPro" id="IPR036375">
    <property type="entry name" value="Hemopexin-like_dom_sf"/>
</dbReference>
<feature type="binding site" evidence="10">
    <location>
        <position position="183"/>
    </location>
    <ligand>
        <name>Zn(2+)</name>
        <dbReference type="ChEBI" id="CHEBI:29105"/>
        <label>1</label>
    </ligand>
</feature>
<evidence type="ECO:0000256" key="9">
    <source>
        <dbReference type="PIRSR" id="PIRSR001191-2"/>
    </source>
</evidence>
<dbReference type="GO" id="GO:0005615">
    <property type="term" value="C:extracellular space"/>
    <property type="evidence" value="ECO:0007669"/>
    <property type="project" value="TreeGrafter"/>
</dbReference>
<evidence type="ECO:0000256" key="5">
    <source>
        <dbReference type="ARBA" id="ARBA00022801"/>
    </source>
</evidence>
<dbReference type="InterPro" id="IPR021190">
    <property type="entry name" value="Pept_M10A"/>
</dbReference>
<dbReference type="SMART" id="SM00120">
    <property type="entry name" value="HX"/>
    <property type="match status" value="2"/>
</dbReference>
<name>A0A915E0N0_9BILA</name>
<evidence type="ECO:0000256" key="8">
    <source>
        <dbReference type="PIRSR" id="PIRSR001191-1"/>
    </source>
</evidence>
<feature type="binding site" evidence="10">
    <location>
        <position position="214"/>
    </location>
    <ligand>
        <name>Ca(2+)</name>
        <dbReference type="ChEBI" id="CHEBI:29108"/>
        <label>3</label>
    </ligand>
</feature>
<dbReference type="GO" id="GO:0006508">
    <property type="term" value="P:proteolysis"/>
    <property type="evidence" value="ECO:0007669"/>
    <property type="project" value="UniProtKB-KW"/>
</dbReference>
<feature type="binding site" evidence="10">
    <location>
        <position position="189"/>
    </location>
    <ligand>
        <name>Ca(2+)</name>
        <dbReference type="ChEBI" id="CHEBI:29108"/>
        <label>3</label>
    </ligand>
</feature>
<evidence type="ECO:0000256" key="2">
    <source>
        <dbReference type="ARBA" id="ARBA00022670"/>
    </source>
</evidence>
<dbReference type="SUPFAM" id="SSF47090">
    <property type="entry name" value="PGBD-like"/>
    <property type="match status" value="1"/>
</dbReference>
<dbReference type="InterPro" id="IPR018487">
    <property type="entry name" value="Hemopexin-like_repeat"/>
</dbReference>
<evidence type="ECO:0000256" key="6">
    <source>
        <dbReference type="ARBA" id="ARBA00022833"/>
    </source>
</evidence>
<evidence type="ECO:0000256" key="4">
    <source>
        <dbReference type="ARBA" id="ARBA00022729"/>
    </source>
</evidence>
<feature type="repeat" description="Hemopexin" evidence="11">
    <location>
        <begin position="272"/>
        <end position="320"/>
    </location>
</feature>
<dbReference type="GO" id="GO:0008270">
    <property type="term" value="F:zinc ion binding"/>
    <property type="evidence" value="ECO:0007669"/>
    <property type="project" value="InterPro"/>
</dbReference>
<feature type="binding site" evidence="10">
    <location>
        <position position="214"/>
    </location>
    <ligand>
        <name>Ca(2+)</name>
        <dbReference type="ChEBI" id="CHEBI:29108"/>
        <label>1</label>
    </ligand>
</feature>
<feature type="compositionally biased region" description="Low complexity" evidence="12">
    <location>
        <begin position="245"/>
        <end position="256"/>
    </location>
</feature>
<dbReference type="Pfam" id="PF00045">
    <property type="entry name" value="Hemopexin"/>
    <property type="match status" value="1"/>
</dbReference>
<dbReference type="InterPro" id="IPR001818">
    <property type="entry name" value="Pept_M10_metallopeptidase"/>
</dbReference>
<feature type="binding site" evidence="10">
    <location>
        <position position="326"/>
    </location>
    <ligand>
        <name>Ca(2+)</name>
        <dbReference type="ChEBI" id="CHEBI:29108"/>
        <label>4</label>
    </ligand>
</feature>
<feature type="binding site" evidence="10">
    <location>
        <position position="196"/>
    </location>
    <ligand>
        <name>Zn(2+)</name>
        <dbReference type="ChEBI" id="CHEBI:29105"/>
        <label>1</label>
    </ligand>
</feature>
<feature type="binding site" evidence="10">
    <location>
        <position position="328"/>
    </location>
    <ligand>
        <name>Ca(2+)</name>
        <dbReference type="ChEBI" id="CHEBI:29108"/>
        <label>5</label>
    </ligand>
</feature>
<feature type="binding site" evidence="10">
    <location>
        <position position="205"/>
    </location>
    <ligand>
        <name>Ca(2+)</name>
        <dbReference type="ChEBI" id="CHEBI:29108"/>
        <label>2</label>
    </ligand>
</feature>
<evidence type="ECO:0000256" key="13">
    <source>
        <dbReference type="SAM" id="SignalP"/>
    </source>
</evidence>
<feature type="region of interest" description="Disordered" evidence="12">
    <location>
        <begin position="241"/>
        <end position="276"/>
    </location>
</feature>
<keyword evidence="3 9" id="KW-0479">Metal-binding</keyword>
<feature type="domain" description="Peptidase metallopeptidase" evidence="14">
    <location>
        <begin position="117"/>
        <end position="270"/>
    </location>
</feature>
<proteinExistence type="inferred from homology"/>
<dbReference type="PROSITE" id="PS51642">
    <property type="entry name" value="HEMOPEXIN_2"/>
    <property type="match status" value="2"/>
</dbReference>
<evidence type="ECO:0000259" key="14">
    <source>
        <dbReference type="SMART" id="SM00235"/>
    </source>
</evidence>
<comment type="cofactor">
    <cofactor evidence="10">
        <name>Ca(2+)</name>
        <dbReference type="ChEBI" id="CHEBI:29108"/>
    </cofactor>
    <text evidence="10">Can bind about 5 Ca(2+) ions per subunit.</text>
</comment>
<dbReference type="SUPFAM" id="SSF50923">
    <property type="entry name" value="Hemopexin-like domain"/>
    <property type="match status" value="1"/>
</dbReference>
<feature type="binding site" evidence="9">
    <location>
        <position position="239"/>
    </location>
    <ligand>
        <name>Zn(2+)</name>
        <dbReference type="ChEBI" id="CHEBI:29105"/>
        <label>2</label>
        <note>catalytic</note>
    </ligand>
</feature>
<dbReference type="Proteomes" id="UP000887574">
    <property type="component" value="Unplaced"/>
</dbReference>
<feature type="binding site" evidence="10">
    <location>
        <position position="212"/>
    </location>
    <ligand>
        <name>Ca(2+)</name>
        <dbReference type="ChEBI" id="CHEBI:29108"/>
        <label>1</label>
    </ligand>
</feature>
<dbReference type="AlphaFoldDB" id="A0A915E0N0"/>
<dbReference type="PANTHER" id="PTHR10201:SF291">
    <property type="entry name" value="MATRIX METALLOPROTEINASE 1, ISOFORM C-RELATED"/>
    <property type="match status" value="1"/>
</dbReference>
<reference evidence="16" key="1">
    <citation type="submission" date="2022-11" db="UniProtKB">
        <authorList>
            <consortium name="WormBaseParasite"/>
        </authorList>
    </citation>
    <scope>IDENTIFICATION</scope>
</reference>
<feature type="binding site" evidence="10">
    <location>
        <position position="372"/>
    </location>
    <ligand>
        <name>Ca(2+)</name>
        <dbReference type="ChEBI" id="CHEBI:29108"/>
        <label>5</label>
    </ligand>
</feature>
<dbReference type="GO" id="GO:0004222">
    <property type="term" value="F:metalloendopeptidase activity"/>
    <property type="evidence" value="ECO:0007669"/>
    <property type="project" value="InterPro"/>
</dbReference>
<dbReference type="InterPro" id="IPR024079">
    <property type="entry name" value="MetalloPept_cat_dom_sf"/>
</dbReference>
<comment type="similarity">
    <text evidence="1">Belongs to the peptidase M10A family.</text>
</comment>
<evidence type="ECO:0000313" key="15">
    <source>
        <dbReference type="Proteomes" id="UP000887574"/>
    </source>
</evidence>
<evidence type="ECO:0000256" key="12">
    <source>
        <dbReference type="SAM" id="MobiDB-lite"/>
    </source>
</evidence>
<feature type="chain" id="PRO_5038077003" evidence="13">
    <location>
        <begin position="24"/>
        <end position="423"/>
    </location>
</feature>
<feature type="binding site" evidence="9">
    <location>
        <position position="235"/>
    </location>
    <ligand>
        <name>Zn(2+)</name>
        <dbReference type="ChEBI" id="CHEBI:29105"/>
        <label>2</label>
        <note>catalytic</note>
    </ligand>
</feature>
<dbReference type="PANTHER" id="PTHR10201">
    <property type="entry name" value="MATRIX METALLOPROTEINASE"/>
    <property type="match status" value="1"/>
</dbReference>
<keyword evidence="6 9" id="KW-0862">Zinc</keyword>
<feature type="binding site" evidence="10">
    <location>
        <position position="211"/>
    </location>
    <ligand>
        <name>Ca(2+)</name>
        <dbReference type="ChEBI" id="CHEBI:29108"/>
        <label>3</label>
    </ligand>
</feature>
<feature type="binding site" evidence="10">
    <location>
        <position position="280"/>
    </location>
    <ligand>
        <name>Ca(2+)</name>
        <dbReference type="ChEBI" id="CHEBI:29108"/>
        <label>4</label>
    </ligand>
</feature>
<dbReference type="InterPro" id="IPR006026">
    <property type="entry name" value="Peptidase_Metallo"/>
</dbReference>
<keyword evidence="7" id="KW-0482">Metalloprotease</keyword>
<dbReference type="Gene3D" id="3.40.390.10">
    <property type="entry name" value="Collagenase (Catalytic Domain)"/>
    <property type="match status" value="1"/>
</dbReference>
<dbReference type="SMART" id="SM00235">
    <property type="entry name" value="ZnMc"/>
    <property type="match status" value="1"/>
</dbReference>
<feature type="active site" evidence="8">
    <location>
        <position position="236"/>
    </location>
</feature>
<dbReference type="Pfam" id="PF01471">
    <property type="entry name" value="PG_binding_1"/>
    <property type="match status" value="1"/>
</dbReference>
<keyword evidence="4 13" id="KW-0732">Signal</keyword>
<dbReference type="Pfam" id="PF00413">
    <property type="entry name" value="Peptidase_M10"/>
    <property type="match status" value="1"/>
</dbReference>
<dbReference type="GO" id="GO:0031012">
    <property type="term" value="C:extracellular matrix"/>
    <property type="evidence" value="ECO:0007669"/>
    <property type="project" value="InterPro"/>
</dbReference>
<comment type="cofactor">
    <cofactor evidence="10">
        <name>Zn(2+)</name>
        <dbReference type="ChEBI" id="CHEBI:29105"/>
    </cofactor>
    <text evidence="10">Binds 2 Zn(2+) ions per subunit.</text>
</comment>
<evidence type="ECO:0000256" key="1">
    <source>
        <dbReference type="ARBA" id="ARBA00010370"/>
    </source>
</evidence>
<dbReference type="SUPFAM" id="SSF55486">
    <property type="entry name" value="Metalloproteases ('zincins'), catalytic domain"/>
    <property type="match status" value="1"/>
</dbReference>
<dbReference type="GO" id="GO:0030198">
    <property type="term" value="P:extracellular matrix organization"/>
    <property type="evidence" value="ECO:0007669"/>
    <property type="project" value="TreeGrafter"/>
</dbReference>
<dbReference type="PRINTS" id="PR00138">
    <property type="entry name" value="MATRIXIN"/>
</dbReference>
<organism evidence="15 16">
    <name type="scientific">Ditylenchus dipsaci</name>
    <dbReference type="NCBI Taxonomy" id="166011"/>
    <lineage>
        <taxon>Eukaryota</taxon>
        <taxon>Metazoa</taxon>
        <taxon>Ecdysozoa</taxon>
        <taxon>Nematoda</taxon>
        <taxon>Chromadorea</taxon>
        <taxon>Rhabditida</taxon>
        <taxon>Tylenchina</taxon>
        <taxon>Tylenchomorpha</taxon>
        <taxon>Sphaerularioidea</taxon>
        <taxon>Anguinidae</taxon>
        <taxon>Anguininae</taxon>
        <taxon>Ditylenchus</taxon>
    </lineage>
</organism>
<evidence type="ECO:0000256" key="10">
    <source>
        <dbReference type="PIRSR" id="PIRSR621190-2"/>
    </source>
</evidence>
<protein>
    <submittedName>
        <fullName evidence="16">Peptidase metallopeptidase domain-containing protein</fullName>
    </submittedName>
</protein>
<evidence type="ECO:0000256" key="7">
    <source>
        <dbReference type="ARBA" id="ARBA00023049"/>
    </source>
</evidence>
<evidence type="ECO:0000256" key="3">
    <source>
        <dbReference type="ARBA" id="ARBA00022723"/>
    </source>
</evidence>
<feature type="binding site" description="in inhibited form" evidence="10">
    <location>
        <position position="85"/>
    </location>
    <ligand>
        <name>Zn(2+)</name>
        <dbReference type="ChEBI" id="CHEBI:29105"/>
        <label>2</label>
        <note>catalytic</note>
    </ligand>
</feature>
<keyword evidence="10" id="KW-0106">Calcium</keyword>
<feature type="binding site" evidence="10">
    <location>
        <position position="181"/>
    </location>
    <ligand>
        <name>Zn(2+)</name>
        <dbReference type="ChEBI" id="CHEBI:29105"/>
        <label>1</label>
    </ligand>
</feature>
<feature type="binding site" evidence="10">
    <location>
        <position position="207"/>
    </location>
    <ligand>
        <name>Ca(2+)</name>
        <dbReference type="ChEBI" id="CHEBI:29108"/>
        <label>2</label>
    </ligand>
</feature>
<keyword evidence="2" id="KW-0645">Protease</keyword>
<keyword evidence="5" id="KW-0378">Hydrolase</keyword>
<dbReference type="InterPro" id="IPR002477">
    <property type="entry name" value="Peptidoglycan-bd-like"/>
</dbReference>
<dbReference type="InterPro" id="IPR036365">
    <property type="entry name" value="PGBD-like_sf"/>
</dbReference>
<sequence length="423" mass="48325">MDYNLIKIFLLLISNFATSYVSSNQEVQFLEQFGYLEVVSQSNALALRSPSAIQQAIEEMQRVARLPVTGQMDQPTQALLSKQRCGLKDTHLLRSKSTRKRHLRHIHRRRQTNAGQPILKWDKLNITYRIDSVARTIPHKGALRRVIHDAVHLWNGASGLRIEETADPHADILLSFETGQHGDMYPFDGPGRILAHAFYPMDGQGGDIHFDDEEDWKLHEDLQGKEVSLGSVAAHEIGHRQVSGPTTTTAPTNTHAPPMPGPTFQESAGSVPSPCDTEVDAVTTVRQEIFMFRGNWFWRFDLEGYLMEPPSPVDVFWGHDLPTPVDGAFELNDRVYFFVADKIYKYWGRRRIGVKTLAEVGLPAHLKSIRLAYKWVYGNEVRYYIWAEDDYWRIDTAHFKAEVDYPEKLLIIGKENYLGLKPK</sequence>
<dbReference type="WBParaSite" id="jg24940">
    <property type="protein sequence ID" value="jg24940"/>
    <property type="gene ID" value="jg24940"/>
</dbReference>
<dbReference type="PIRSF" id="PIRSF001191">
    <property type="entry name" value="Peptidase_M10A_matrix"/>
    <property type="match status" value="1"/>
</dbReference>
<evidence type="ECO:0000313" key="16">
    <source>
        <dbReference type="WBParaSite" id="jg24940"/>
    </source>
</evidence>
<accession>A0A915E0N0</accession>
<feature type="binding site" evidence="10">
    <location>
        <position position="209"/>
    </location>
    <ligand>
        <name>Zn(2+)</name>
        <dbReference type="ChEBI" id="CHEBI:29105"/>
        <label>1</label>
    </ligand>
</feature>